<gene>
    <name evidence="1" type="ORF">V6590_17325</name>
</gene>
<dbReference type="SUPFAM" id="SSF53850">
    <property type="entry name" value="Periplasmic binding protein-like II"/>
    <property type="match status" value="1"/>
</dbReference>
<keyword evidence="2" id="KW-1185">Reference proteome</keyword>
<organism evidence="1 2">
    <name type="scientific">Gemmobacter denitrificans</name>
    <dbReference type="NCBI Taxonomy" id="3123040"/>
    <lineage>
        <taxon>Bacteria</taxon>
        <taxon>Pseudomonadati</taxon>
        <taxon>Pseudomonadota</taxon>
        <taxon>Alphaproteobacteria</taxon>
        <taxon>Rhodobacterales</taxon>
        <taxon>Paracoccaceae</taxon>
        <taxon>Gemmobacter</taxon>
    </lineage>
</organism>
<dbReference type="Gene3D" id="3.40.190.10">
    <property type="entry name" value="Periplasmic binding protein-like II"/>
    <property type="match status" value="1"/>
</dbReference>
<dbReference type="EMBL" id="JBALHR010000014">
    <property type="protein sequence ID" value="MEH7829914.1"/>
    <property type="molecule type" value="Genomic_DNA"/>
</dbReference>
<protein>
    <recommendedName>
        <fullName evidence="3">Extracellular solute-binding protein</fullName>
    </recommendedName>
</protein>
<evidence type="ECO:0000313" key="2">
    <source>
        <dbReference type="Proteomes" id="UP001431963"/>
    </source>
</evidence>
<sequence>MRLLPTYLPGQLRRNLTSEICAVTMALLATGALPAEAEGALNIHNFGLYTPPDLIEKFEKTHDVKGTLTEYDSNETALANVAPEWAKDRSRTDPRVWGTMGMMVNRDVYAGDINTAASFLDPPKELKGNGIVGSGAFLTADLLAGSPMTSRPCLRSGDRNQRIIR</sequence>
<proteinExistence type="predicted"/>
<reference evidence="1" key="1">
    <citation type="submission" date="2024-02" db="EMBL/GenBank/DDBJ databases">
        <title>Genome sequences of strain Gemmobacter sp. JM10B15.</title>
        <authorList>
            <person name="Zhang M."/>
        </authorList>
    </citation>
    <scope>NUCLEOTIDE SEQUENCE</scope>
    <source>
        <strain evidence="1">JM10B15</strain>
    </source>
</reference>
<accession>A0ABU8C0X8</accession>
<name>A0ABU8C0X8_9RHOB</name>
<comment type="caution">
    <text evidence="1">The sequence shown here is derived from an EMBL/GenBank/DDBJ whole genome shotgun (WGS) entry which is preliminary data.</text>
</comment>
<dbReference type="Proteomes" id="UP001431963">
    <property type="component" value="Unassembled WGS sequence"/>
</dbReference>
<evidence type="ECO:0000313" key="1">
    <source>
        <dbReference type="EMBL" id="MEH7829914.1"/>
    </source>
</evidence>
<dbReference type="RefSeq" id="WP_335424941.1">
    <property type="nucleotide sequence ID" value="NZ_JBALHR010000014.1"/>
</dbReference>
<evidence type="ECO:0008006" key="3">
    <source>
        <dbReference type="Google" id="ProtNLM"/>
    </source>
</evidence>